<sequence>MVWLDSGLGRRELAQFLRSRRERINPEQVGLPVGPRRRTAGLRREEVAVLAGLSPTWYCYLEQGRKIRPSSEVLDSLARVLLLSEDERRYMHMLAHGQVAEPQPLDTGFPPEDIIRQLVRTTGIGQYPVYALNLSADVIAWNHATTEWYADFGALDPAERNMVRWMFTDPTARIRFADWESDAQDIVARLRTVPARRPHDARLARLVVEMKRLSAEFRLWWEEHDVIEQRSRLRTLCHPTLGNRTMRLVVVYPSDTDSYMVAYHLPAGPNDTL</sequence>
<feature type="domain" description="HTH cro/C1-type" evidence="1">
    <location>
        <begin position="16"/>
        <end position="88"/>
    </location>
</feature>
<evidence type="ECO:0000313" key="2">
    <source>
        <dbReference type="EMBL" id="MFC6093547.1"/>
    </source>
</evidence>
<reference evidence="3" key="1">
    <citation type="journal article" date="2019" name="Int. J. Syst. Evol. Microbiol.">
        <title>The Global Catalogue of Microorganisms (GCM) 10K type strain sequencing project: providing services to taxonomists for standard genome sequencing and annotation.</title>
        <authorList>
            <consortium name="The Broad Institute Genomics Platform"/>
            <consortium name="The Broad Institute Genome Sequencing Center for Infectious Disease"/>
            <person name="Wu L."/>
            <person name="Ma J."/>
        </authorList>
    </citation>
    <scope>NUCLEOTIDE SEQUENCE [LARGE SCALE GENOMIC DNA]</scope>
    <source>
        <strain evidence="3">CGMCC 4.7246</strain>
    </source>
</reference>
<dbReference type="SMART" id="SM00530">
    <property type="entry name" value="HTH_XRE"/>
    <property type="match status" value="1"/>
</dbReference>
<keyword evidence="3" id="KW-1185">Reference proteome</keyword>
<dbReference type="CDD" id="cd00093">
    <property type="entry name" value="HTH_XRE"/>
    <property type="match status" value="1"/>
</dbReference>
<dbReference type="RefSeq" id="WP_380640855.1">
    <property type="nucleotide sequence ID" value="NZ_JBHSQO010000045.1"/>
</dbReference>
<dbReference type="SUPFAM" id="SSF47413">
    <property type="entry name" value="lambda repressor-like DNA-binding domains"/>
    <property type="match status" value="1"/>
</dbReference>
<proteinExistence type="predicted"/>
<name>A0ABW1PFG4_9PSEU</name>
<dbReference type="Gene3D" id="3.30.450.180">
    <property type="match status" value="1"/>
</dbReference>
<protein>
    <submittedName>
        <fullName evidence="2">Helix-turn-helix transcriptional regulator</fullName>
    </submittedName>
</protein>
<dbReference type="Pfam" id="PF17765">
    <property type="entry name" value="MLTR_LBD"/>
    <property type="match status" value="1"/>
</dbReference>
<dbReference type="Gene3D" id="1.10.260.40">
    <property type="entry name" value="lambda repressor-like DNA-binding domains"/>
    <property type="match status" value="1"/>
</dbReference>
<dbReference type="PANTHER" id="PTHR35010">
    <property type="entry name" value="BLL4672 PROTEIN-RELATED"/>
    <property type="match status" value="1"/>
</dbReference>
<dbReference type="InterPro" id="IPR001387">
    <property type="entry name" value="Cro/C1-type_HTH"/>
</dbReference>
<dbReference type="Pfam" id="PF13560">
    <property type="entry name" value="HTH_31"/>
    <property type="match status" value="1"/>
</dbReference>
<dbReference type="Proteomes" id="UP001596220">
    <property type="component" value="Unassembled WGS sequence"/>
</dbReference>
<dbReference type="InterPro" id="IPR010982">
    <property type="entry name" value="Lambda_DNA-bd_dom_sf"/>
</dbReference>
<organism evidence="2 3">
    <name type="scientific">Saccharothrix lopnurensis</name>
    <dbReference type="NCBI Taxonomy" id="1670621"/>
    <lineage>
        <taxon>Bacteria</taxon>
        <taxon>Bacillati</taxon>
        <taxon>Actinomycetota</taxon>
        <taxon>Actinomycetes</taxon>
        <taxon>Pseudonocardiales</taxon>
        <taxon>Pseudonocardiaceae</taxon>
        <taxon>Saccharothrix</taxon>
    </lineage>
</organism>
<comment type="caution">
    <text evidence="2">The sequence shown here is derived from an EMBL/GenBank/DDBJ whole genome shotgun (WGS) entry which is preliminary data.</text>
</comment>
<gene>
    <name evidence="2" type="ORF">ACFP3R_30115</name>
</gene>
<evidence type="ECO:0000313" key="3">
    <source>
        <dbReference type="Proteomes" id="UP001596220"/>
    </source>
</evidence>
<evidence type="ECO:0000259" key="1">
    <source>
        <dbReference type="SMART" id="SM00530"/>
    </source>
</evidence>
<dbReference type="InterPro" id="IPR041413">
    <property type="entry name" value="MLTR_LBD"/>
</dbReference>
<accession>A0ABW1PFG4</accession>
<dbReference type="EMBL" id="JBHSQO010000045">
    <property type="protein sequence ID" value="MFC6093547.1"/>
    <property type="molecule type" value="Genomic_DNA"/>
</dbReference>